<gene>
    <name evidence="7" type="ORF">CRM22_007313</name>
</gene>
<evidence type="ECO:0000313" key="7">
    <source>
        <dbReference type="EMBL" id="TGZ62644.1"/>
    </source>
</evidence>
<dbReference type="Proteomes" id="UP000308267">
    <property type="component" value="Unassembled WGS sequence"/>
</dbReference>
<organism evidence="7 8">
    <name type="scientific">Opisthorchis felineus</name>
    <dbReference type="NCBI Taxonomy" id="147828"/>
    <lineage>
        <taxon>Eukaryota</taxon>
        <taxon>Metazoa</taxon>
        <taxon>Spiralia</taxon>
        <taxon>Lophotrochozoa</taxon>
        <taxon>Platyhelminthes</taxon>
        <taxon>Trematoda</taxon>
        <taxon>Digenea</taxon>
        <taxon>Opisthorchiida</taxon>
        <taxon>Opisthorchiata</taxon>
        <taxon>Opisthorchiidae</taxon>
        <taxon>Opisthorchis</taxon>
    </lineage>
</organism>
<dbReference type="PANTHER" id="PTHR43903">
    <property type="entry name" value="NEUROLIGIN"/>
    <property type="match status" value="1"/>
</dbReference>
<comment type="similarity">
    <text evidence="1">Belongs to the type-B carboxylesterase/lipase family.</text>
</comment>
<feature type="region of interest" description="Disordered" evidence="3">
    <location>
        <begin position="792"/>
        <end position="852"/>
    </location>
</feature>
<feature type="transmembrane region" description="Helical" evidence="4">
    <location>
        <begin position="699"/>
        <end position="723"/>
    </location>
</feature>
<keyword evidence="4" id="KW-1133">Transmembrane helix</keyword>
<dbReference type="SUPFAM" id="SSF53474">
    <property type="entry name" value="alpha/beta-Hydrolases"/>
    <property type="match status" value="1"/>
</dbReference>
<feature type="domain" description="Carboxylesterase type B" evidence="6">
    <location>
        <begin position="98"/>
        <end position="672"/>
    </location>
</feature>
<keyword evidence="8" id="KW-1185">Reference proteome</keyword>
<dbReference type="Pfam" id="PF00135">
    <property type="entry name" value="COesterase"/>
    <property type="match status" value="1"/>
</dbReference>
<evidence type="ECO:0000313" key="8">
    <source>
        <dbReference type="Proteomes" id="UP000308267"/>
    </source>
</evidence>
<dbReference type="InterPro" id="IPR029058">
    <property type="entry name" value="AB_hydrolase_fold"/>
</dbReference>
<dbReference type="STRING" id="147828.A0A4V3SE00"/>
<keyword evidence="4" id="KW-0472">Membrane</keyword>
<feature type="signal peptide" evidence="5">
    <location>
        <begin position="1"/>
        <end position="24"/>
    </location>
</feature>
<keyword evidence="2 5" id="KW-0732">Signal</keyword>
<protein>
    <recommendedName>
        <fullName evidence="6">Carboxylesterase type B domain-containing protein</fullName>
    </recommendedName>
</protein>
<evidence type="ECO:0000256" key="4">
    <source>
        <dbReference type="SAM" id="Phobius"/>
    </source>
</evidence>
<reference evidence="7 8" key="1">
    <citation type="journal article" date="2019" name="BMC Genomics">
        <title>New insights from Opisthorchis felineus genome: update on genomics of the epidemiologically important liver flukes.</title>
        <authorList>
            <person name="Ershov N.I."/>
            <person name="Mordvinov V.A."/>
            <person name="Prokhortchouk E.B."/>
            <person name="Pakharukova M.Y."/>
            <person name="Gunbin K.V."/>
            <person name="Ustyantsev K."/>
            <person name="Genaev M.A."/>
            <person name="Blinov A.G."/>
            <person name="Mazur A."/>
            <person name="Boulygina E."/>
            <person name="Tsygankova S."/>
            <person name="Khrameeva E."/>
            <person name="Chekanov N."/>
            <person name="Fan G."/>
            <person name="Xiao A."/>
            <person name="Zhang H."/>
            <person name="Xu X."/>
            <person name="Yang H."/>
            <person name="Solovyev V."/>
            <person name="Lee S.M."/>
            <person name="Liu X."/>
            <person name="Afonnikov D.A."/>
            <person name="Skryabin K.G."/>
        </authorList>
    </citation>
    <scope>NUCLEOTIDE SEQUENCE [LARGE SCALE GENOMIC DNA]</scope>
    <source>
        <strain evidence="7">AK-0245</strain>
        <tissue evidence="7">Whole organism</tissue>
    </source>
</reference>
<keyword evidence="4" id="KW-0812">Transmembrane</keyword>
<dbReference type="AlphaFoldDB" id="A0A4V3SE00"/>
<name>A0A4V3SE00_OPIFE</name>
<evidence type="ECO:0000256" key="1">
    <source>
        <dbReference type="ARBA" id="ARBA00005964"/>
    </source>
</evidence>
<dbReference type="EMBL" id="SJOL01007418">
    <property type="protein sequence ID" value="TGZ62644.1"/>
    <property type="molecule type" value="Genomic_DNA"/>
</dbReference>
<dbReference type="PROSITE" id="PS00941">
    <property type="entry name" value="CARBOXYLESTERASE_B_2"/>
    <property type="match status" value="1"/>
</dbReference>
<dbReference type="Gene3D" id="3.40.50.1820">
    <property type="entry name" value="alpha/beta hydrolase"/>
    <property type="match status" value="1"/>
</dbReference>
<dbReference type="InterPro" id="IPR002018">
    <property type="entry name" value="CarbesteraseB"/>
</dbReference>
<evidence type="ECO:0000256" key="3">
    <source>
        <dbReference type="SAM" id="MobiDB-lite"/>
    </source>
</evidence>
<sequence length="868" mass="97555">MHNSVAQSILDIVLLLLHVLTVQTQNWWNFDEQLNPYQIPNFTPLPNQRFTHEAEVGKYGPMVNDVIVNIPKAGMGTYIGSSVPVNYDYTWSEWPPQKGRLVNMFLGIPYAAPPIGDRRFRVPIPAYLDTRYPWYAKFYRPACVQPSDLLSTFITNFTDISEDCLYLNIFTPNRTWEDPKIRYPVVVHIHGGRFVYGSSHMCPGHVLASKGVVVVTFNYRLGPFGFLATGDFASIGNFGLWDQLLAMRWVKDNIAWFRGNPDQITLMGEGAGGASVGLHTVSPSSRGLDLFQRVVLMSGSDLSPWAVSNPDELRTRYYAIELGRQLGCPSVMGADVGASQSAMAGEPWKPASAAEVPQGEFGNSSVKLRLTVPYYTSIDANALVRCLRLSKSADEIMHASKLLRPLRGATPYIWTPVLDGTAGFLPRTPLDERRLGRFAKVPVLAGVVHDEGSSTLLRRISQWESHVYPIDQFTDAVARRTIGNIVNYENVFRFNATTEELYTRYTWWPNLANNTARWERMVALISDYEINSPLENVVGFHSSHSNKAYFYEFAYLSPNDTELQPQKGVYHGALLPFLFGFPFMNSTFWSTVYGESAIPISANRPFFYPHDTNMSEFLMDLWTNFAKMGNPTPYEIKNTTWRPYKLSEGGYLFIYLNSTMRYKFRPLEMAFWRQRFFGLAEIVPPSPPLYYFPLFGSQIATVILGCLVSAVLILLLTLIGLICRRPKPDHFLHEVRLATPGAALGSAFQTAFKDAFSNRNIPAMNNSDVDWGSVSSMDDLELESRINYSASQHSRGRLLAPAGHSTSRPRNHPPPPPIPSDGIPKIPSHCGSAISTSRRGQSPAVGYTRGRRFSDYSYNGPRTFTMDL</sequence>
<evidence type="ECO:0000259" key="6">
    <source>
        <dbReference type="Pfam" id="PF00135"/>
    </source>
</evidence>
<dbReference type="OrthoDB" id="6846267at2759"/>
<dbReference type="InterPro" id="IPR051093">
    <property type="entry name" value="Neuroligin/BSAL"/>
</dbReference>
<comment type="caution">
    <text evidence="7">The sequence shown here is derived from an EMBL/GenBank/DDBJ whole genome shotgun (WGS) entry which is preliminary data.</text>
</comment>
<feature type="chain" id="PRO_5020462538" description="Carboxylesterase type B domain-containing protein" evidence="5">
    <location>
        <begin position="25"/>
        <end position="868"/>
    </location>
</feature>
<proteinExistence type="inferred from homology"/>
<evidence type="ECO:0000256" key="2">
    <source>
        <dbReference type="ARBA" id="ARBA00022729"/>
    </source>
</evidence>
<evidence type="ECO:0000256" key="5">
    <source>
        <dbReference type="SAM" id="SignalP"/>
    </source>
</evidence>
<dbReference type="InterPro" id="IPR019819">
    <property type="entry name" value="Carboxylesterase_B_CS"/>
</dbReference>
<accession>A0A4V3SE00</accession>